<evidence type="ECO:0000259" key="2">
    <source>
        <dbReference type="SMART" id="SM00460"/>
    </source>
</evidence>
<organism evidence="3 4">
    <name type="scientific">Legionella rubrilucens</name>
    <dbReference type="NCBI Taxonomy" id="458"/>
    <lineage>
        <taxon>Bacteria</taxon>
        <taxon>Pseudomonadati</taxon>
        <taxon>Pseudomonadota</taxon>
        <taxon>Gammaproteobacteria</taxon>
        <taxon>Legionellales</taxon>
        <taxon>Legionellaceae</taxon>
        <taxon>Legionella</taxon>
    </lineage>
</organism>
<accession>A0A0W0XRY9</accession>
<dbReference type="InterPro" id="IPR002931">
    <property type="entry name" value="Transglutaminase-like"/>
</dbReference>
<dbReference type="PATRIC" id="fig|458.5.peg.2307"/>
<dbReference type="EMBL" id="LNYT01000020">
    <property type="protein sequence ID" value="KTD47289.1"/>
    <property type="molecule type" value="Genomic_DNA"/>
</dbReference>
<name>A0A0W0XRY9_9GAMM</name>
<evidence type="ECO:0000313" key="4">
    <source>
        <dbReference type="Proteomes" id="UP000054608"/>
    </source>
</evidence>
<gene>
    <name evidence="3" type="ORF">Lrub_2211</name>
</gene>
<proteinExistence type="predicted"/>
<comment type="caution">
    <text evidence="3">The sequence shown here is derived from an EMBL/GenBank/DDBJ whole genome shotgun (WGS) entry which is preliminary data.</text>
</comment>
<dbReference type="SMART" id="SM00460">
    <property type="entry name" value="TGc"/>
    <property type="match status" value="1"/>
</dbReference>
<feature type="signal peptide" evidence="1">
    <location>
        <begin position="1"/>
        <end position="23"/>
    </location>
</feature>
<dbReference type="Proteomes" id="UP000054608">
    <property type="component" value="Unassembled WGS sequence"/>
</dbReference>
<sequence length="374" mass="42277">MNALTCCLKMTILFGMLITVVHSAWVEEFDVNQYCEYKDIFKYSACMAEHSVQGINYSMANSLSTDDLNIYRALEVMNHVQNMASPGRYAYFAKKSSMQTLSIVKPSMMLKRGYGICGNHQEMFLAIMKLFKIPSRPIDFYFVGSNGMKSSHAAVEVKIANKWRYFDISNGSIWLKESNNLSSILSIEEVIKRKAHVLSNINPWYLHFKYPKSTFNPLDYLHGKSLQIVRNKGGLLIVPVDHNQANFDGLFNYIGINDPEHPALRIKLDKVTRAMDAVINIEGIGGQCTHSVLKTSSDAYPIQVGKTLIKLLPNSELAIKGDDKLCYIVIQSIELVPDEDAQLAKSPVEYGVLKFMAHLNSYFINTNYNNSHMV</sequence>
<feature type="chain" id="PRO_5006916838" description="Transglutaminase-like domain-containing protein" evidence="1">
    <location>
        <begin position="24"/>
        <end position="374"/>
    </location>
</feature>
<reference evidence="3 4" key="1">
    <citation type="submission" date="2015-11" db="EMBL/GenBank/DDBJ databases">
        <title>Genomic analysis of 38 Legionella species identifies large and diverse effector repertoires.</title>
        <authorList>
            <person name="Burstein D."/>
            <person name="Amaro F."/>
            <person name="Zusman T."/>
            <person name="Lifshitz Z."/>
            <person name="Cohen O."/>
            <person name="Gilbert J.A."/>
            <person name="Pupko T."/>
            <person name="Shuman H.A."/>
            <person name="Segal G."/>
        </authorList>
    </citation>
    <scope>NUCLEOTIDE SEQUENCE [LARGE SCALE GENOMIC DNA]</scope>
    <source>
        <strain evidence="3 4">WA-270A-C2</strain>
    </source>
</reference>
<dbReference type="AlphaFoldDB" id="A0A0W0XRY9"/>
<dbReference type="SUPFAM" id="SSF54001">
    <property type="entry name" value="Cysteine proteinases"/>
    <property type="match status" value="1"/>
</dbReference>
<protein>
    <recommendedName>
        <fullName evidence="2">Transglutaminase-like domain-containing protein</fullName>
    </recommendedName>
</protein>
<evidence type="ECO:0000256" key="1">
    <source>
        <dbReference type="SAM" id="SignalP"/>
    </source>
</evidence>
<dbReference type="InterPro" id="IPR038765">
    <property type="entry name" value="Papain-like_cys_pep_sf"/>
</dbReference>
<keyword evidence="4" id="KW-1185">Reference proteome</keyword>
<dbReference type="OrthoDB" id="5653825at2"/>
<dbReference type="Gene3D" id="3.10.620.30">
    <property type="match status" value="1"/>
</dbReference>
<feature type="domain" description="Transglutaminase-like" evidence="2">
    <location>
        <begin position="109"/>
        <end position="170"/>
    </location>
</feature>
<evidence type="ECO:0000313" key="3">
    <source>
        <dbReference type="EMBL" id="KTD47289.1"/>
    </source>
</evidence>
<dbReference type="STRING" id="458.Lrub_2211"/>
<keyword evidence="1" id="KW-0732">Signal</keyword>
<dbReference type="Pfam" id="PF01841">
    <property type="entry name" value="Transglut_core"/>
    <property type="match status" value="1"/>
</dbReference>